<feature type="compositionally biased region" description="Basic and acidic residues" evidence="1">
    <location>
        <begin position="124"/>
        <end position="141"/>
    </location>
</feature>
<proteinExistence type="predicted"/>
<dbReference type="InterPro" id="IPR018800">
    <property type="entry name" value="PRCC"/>
</dbReference>
<feature type="compositionally biased region" description="Acidic residues" evidence="1">
    <location>
        <begin position="42"/>
        <end position="51"/>
    </location>
</feature>
<dbReference type="PANTHER" id="PTHR13621">
    <property type="entry name" value="PROLINE-RICH PROTEIN PRCC"/>
    <property type="match status" value="1"/>
</dbReference>
<feature type="compositionally biased region" description="Acidic residues" evidence="1">
    <location>
        <begin position="10"/>
        <end position="22"/>
    </location>
</feature>
<evidence type="ECO:0000313" key="3">
    <source>
        <dbReference type="WBParaSite" id="ACRNAN_Path_1142.g4416.t1"/>
    </source>
</evidence>
<dbReference type="Pfam" id="PF10253">
    <property type="entry name" value="PRCC"/>
    <property type="match status" value="1"/>
</dbReference>
<evidence type="ECO:0000256" key="1">
    <source>
        <dbReference type="SAM" id="MobiDB-lite"/>
    </source>
</evidence>
<evidence type="ECO:0000313" key="2">
    <source>
        <dbReference type="Proteomes" id="UP000887540"/>
    </source>
</evidence>
<sequence length="393" mass="43426">MMKGLVDYGSDSEEDFGNDITDDINLPVANGQAKNKSNGVDELPDGFFDDNALDTKSGSGVLDNLPSISDIKERPAQIEGELEDFLQVRKDWEKKLAEKAQKKQLKSKKKRIDAFGGLTLKSLNMEEKQQNSSDSTKKETTETVITFNEKPKCNLLSSLPKPKTAQTKSSTLMVPNTVSRPKLATTLKREATGVSSNIPTKRPLIQTPDSEESDEETTDFFGLSTTTELPAPQTFMETSVPDVPLFLNDVAPGPSRPSAPLYVQQDAVSSSTTGVLSDEAARKLIYERELKPWGYSEHEALDAVSNIVDVSVDRALGPNVRENLLKNLNNKAMAQVALGPLPKLSKDPADKLSKRKHQITYLATQAVAREEQLQEQWAHNKQQKKMTSQKYGF</sequence>
<feature type="region of interest" description="Disordered" evidence="1">
    <location>
        <begin position="1"/>
        <end position="51"/>
    </location>
</feature>
<dbReference type="GO" id="GO:0005634">
    <property type="term" value="C:nucleus"/>
    <property type="evidence" value="ECO:0007669"/>
    <property type="project" value="TreeGrafter"/>
</dbReference>
<dbReference type="Proteomes" id="UP000887540">
    <property type="component" value="Unplaced"/>
</dbReference>
<dbReference type="AlphaFoldDB" id="A0A914BWF3"/>
<feature type="region of interest" description="Disordered" evidence="1">
    <location>
        <begin position="123"/>
        <end position="142"/>
    </location>
</feature>
<organism evidence="2 3">
    <name type="scientific">Acrobeloides nanus</name>
    <dbReference type="NCBI Taxonomy" id="290746"/>
    <lineage>
        <taxon>Eukaryota</taxon>
        <taxon>Metazoa</taxon>
        <taxon>Ecdysozoa</taxon>
        <taxon>Nematoda</taxon>
        <taxon>Chromadorea</taxon>
        <taxon>Rhabditida</taxon>
        <taxon>Tylenchina</taxon>
        <taxon>Cephalobomorpha</taxon>
        <taxon>Cephaloboidea</taxon>
        <taxon>Cephalobidae</taxon>
        <taxon>Acrobeloides</taxon>
    </lineage>
</organism>
<keyword evidence="2" id="KW-1185">Reference proteome</keyword>
<reference evidence="3" key="1">
    <citation type="submission" date="2022-11" db="UniProtKB">
        <authorList>
            <consortium name="WormBaseParasite"/>
        </authorList>
    </citation>
    <scope>IDENTIFICATION</scope>
</reference>
<protein>
    <submittedName>
        <fullName evidence="3">Proline-rich protein PRCC</fullName>
    </submittedName>
</protein>
<name>A0A914BWF3_9BILA</name>
<accession>A0A914BWF3</accession>
<dbReference type="PANTHER" id="PTHR13621:SF2">
    <property type="entry name" value="PROLINE-RICH PROTEIN PRCC"/>
    <property type="match status" value="1"/>
</dbReference>
<dbReference type="WBParaSite" id="ACRNAN_Path_1142.g4416.t1">
    <property type="protein sequence ID" value="ACRNAN_Path_1142.g4416.t1"/>
    <property type="gene ID" value="ACRNAN_Path_1142.g4416"/>
</dbReference>